<protein>
    <submittedName>
        <fullName evidence="3">Putative ovule protein</fullName>
    </submittedName>
</protein>
<name>A0A0V0GHI7_SOLCH</name>
<sequence length="75" mass="8860">MGYSEIQKGYILLDLNNRSFFTSRDVLFREDLFPFAKIDNSIQERILWILCKIQMSSVLSFIIQAIWLLDALLLM</sequence>
<organism evidence="3">
    <name type="scientific">Solanum chacoense</name>
    <name type="common">Chaco potato</name>
    <dbReference type="NCBI Taxonomy" id="4108"/>
    <lineage>
        <taxon>Eukaryota</taxon>
        <taxon>Viridiplantae</taxon>
        <taxon>Streptophyta</taxon>
        <taxon>Embryophyta</taxon>
        <taxon>Tracheophyta</taxon>
        <taxon>Spermatophyta</taxon>
        <taxon>Magnoliopsida</taxon>
        <taxon>eudicotyledons</taxon>
        <taxon>Gunneridae</taxon>
        <taxon>Pentapetalae</taxon>
        <taxon>asterids</taxon>
        <taxon>lamiids</taxon>
        <taxon>Solanales</taxon>
        <taxon>Solanaceae</taxon>
        <taxon>Solanoideae</taxon>
        <taxon>Solaneae</taxon>
        <taxon>Solanum</taxon>
    </lineage>
</organism>
<dbReference type="InterPro" id="IPR057670">
    <property type="entry name" value="SH3_retrovirus"/>
</dbReference>
<evidence type="ECO:0000256" key="1">
    <source>
        <dbReference type="SAM" id="Phobius"/>
    </source>
</evidence>
<dbReference type="EMBL" id="GEDG01038158">
    <property type="protein sequence ID" value="JAP07732.1"/>
    <property type="molecule type" value="Transcribed_RNA"/>
</dbReference>
<accession>A0A0V0GHI7</accession>
<keyword evidence="1" id="KW-0812">Transmembrane</keyword>
<evidence type="ECO:0000313" key="3">
    <source>
        <dbReference type="EMBL" id="JAP07732.1"/>
    </source>
</evidence>
<proteinExistence type="predicted"/>
<dbReference type="Pfam" id="PF25597">
    <property type="entry name" value="SH3_retrovirus"/>
    <property type="match status" value="1"/>
</dbReference>
<keyword evidence="1" id="KW-0472">Membrane</keyword>
<keyword evidence="1" id="KW-1133">Transmembrane helix</keyword>
<dbReference type="AlphaFoldDB" id="A0A0V0GHI7"/>
<reference evidence="3" key="1">
    <citation type="submission" date="2015-12" db="EMBL/GenBank/DDBJ databases">
        <title>Gene expression during late stages of embryo sac development: a critical building block for successful pollen-pistil interactions.</title>
        <authorList>
            <person name="Liu Y."/>
            <person name="Joly V."/>
            <person name="Sabar M."/>
            <person name="Matton D.P."/>
        </authorList>
    </citation>
    <scope>NUCLEOTIDE SEQUENCE</scope>
</reference>
<feature type="non-terminal residue" evidence="3">
    <location>
        <position position="75"/>
    </location>
</feature>
<feature type="transmembrane region" description="Helical" evidence="1">
    <location>
        <begin position="46"/>
        <end position="69"/>
    </location>
</feature>
<evidence type="ECO:0000259" key="2">
    <source>
        <dbReference type="Pfam" id="PF25597"/>
    </source>
</evidence>
<feature type="domain" description="Retroviral polymerase SH3-like" evidence="2">
    <location>
        <begin position="1"/>
        <end position="38"/>
    </location>
</feature>